<protein>
    <recommendedName>
        <fullName evidence="5">DUF5666 domain-containing protein</fullName>
    </recommendedName>
</protein>
<evidence type="ECO:0000313" key="3">
    <source>
        <dbReference type="EMBL" id="OGF26445.1"/>
    </source>
</evidence>
<feature type="chain" id="PRO_5009521230" description="DUF5666 domain-containing protein" evidence="2">
    <location>
        <begin position="31"/>
        <end position="182"/>
    </location>
</feature>
<comment type="caution">
    <text evidence="3">The sequence shown here is derived from an EMBL/GenBank/DDBJ whole genome shotgun (WGS) entry which is preliminary data.</text>
</comment>
<gene>
    <name evidence="3" type="ORF">A2242_02445</name>
</gene>
<dbReference type="AlphaFoldDB" id="A0A1F5SIE5"/>
<feature type="region of interest" description="Disordered" evidence="1">
    <location>
        <begin position="100"/>
        <end position="144"/>
    </location>
</feature>
<evidence type="ECO:0008006" key="5">
    <source>
        <dbReference type="Google" id="ProtNLM"/>
    </source>
</evidence>
<organism evidence="3 4">
    <name type="scientific">Candidatus Falkowbacteria bacterium RIFOXYA2_FULL_47_9</name>
    <dbReference type="NCBI Taxonomy" id="1797995"/>
    <lineage>
        <taxon>Bacteria</taxon>
        <taxon>Candidatus Falkowiibacteriota</taxon>
    </lineage>
</organism>
<reference evidence="3 4" key="1">
    <citation type="journal article" date="2016" name="Nat. Commun.">
        <title>Thousands of microbial genomes shed light on interconnected biogeochemical processes in an aquifer system.</title>
        <authorList>
            <person name="Anantharaman K."/>
            <person name="Brown C.T."/>
            <person name="Hug L.A."/>
            <person name="Sharon I."/>
            <person name="Castelle C.J."/>
            <person name="Probst A.J."/>
            <person name="Thomas B.C."/>
            <person name="Singh A."/>
            <person name="Wilkins M.J."/>
            <person name="Karaoz U."/>
            <person name="Brodie E.L."/>
            <person name="Williams K.H."/>
            <person name="Hubbard S.S."/>
            <person name="Banfield J.F."/>
        </authorList>
    </citation>
    <scope>NUCLEOTIDE SEQUENCE [LARGE SCALE GENOMIC DNA]</scope>
</reference>
<dbReference type="Proteomes" id="UP000178925">
    <property type="component" value="Unassembled WGS sequence"/>
</dbReference>
<accession>A0A1F5SIE5</accession>
<feature type="compositionally biased region" description="Low complexity" evidence="1">
    <location>
        <begin position="25"/>
        <end position="36"/>
    </location>
</feature>
<keyword evidence="2" id="KW-0732">Signal</keyword>
<sequence>MNKKIILLFALTALLVSGCGVTPTSSSSNAATAQPTGQAEQMATSSPFQNNTMPATLDDVTVGAQILAMGETNADGSLAANRIIIGDVSADFQQFMNRPAFGQNATSSGAGQKSPTNGANQRFSDQRPNGARPQRSASTARASGEVLSKDATSIVIKLTDGGSKIIFYSDKTEVSAIKTNSN</sequence>
<name>A0A1F5SIE5_9BACT</name>
<feature type="region of interest" description="Disordered" evidence="1">
    <location>
        <begin position="25"/>
        <end position="54"/>
    </location>
</feature>
<dbReference type="PROSITE" id="PS51257">
    <property type="entry name" value="PROKAR_LIPOPROTEIN"/>
    <property type="match status" value="1"/>
</dbReference>
<dbReference type="EMBL" id="MFGC01000052">
    <property type="protein sequence ID" value="OGF26445.1"/>
    <property type="molecule type" value="Genomic_DNA"/>
</dbReference>
<feature type="compositionally biased region" description="Polar residues" evidence="1">
    <location>
        <begin position="37"/>
        <end position="54"/>
    </location>
</feature>
<evidence type="ECO:0000313" key="4">
    <source>
        <dbReference type="Proteomes" id="UP000178925"/>
    </source>
</evidence>
<proteinExistence type="predicted"/>
<feature type="compositionally biased region" description="Polar residues" evidence="1">
    <location>
        <begin position="103"/>
        <end position="127"/>
    </location>
</feature>
<evidence type="ECO:0000256" key="2">
    <source>
        <dbReference type="SAM" id="SignalP"/>
    </source>
</evidence>
<feature type="signal peptide" evidence="2">
    <location>
        <begin position="1"/>
        <end position="30"/>
    </location>
</feature>
<evidence type="ECO:0000256" key="1">
    <source>
        <dbReference type="SAM" id="MobiDB-lite"/>
    </source>
</evidence>